<feature type="compositionally biased region" description="Polar residues" evidence="1">
    <location>
        <begin position="194"/>
        <end position="205"/>
    </location>
</feature>
<dbReference type="Proteomes" id="UP000438429">
    <property type="component" value="Unassembled WGS sequence"/>
</dbReference>
<accession>A0A6A4SH02</accession>
<feature type="compositionally biased region" description="Polar residues" evidence="1">
    <location>
        <begin position="39"/>
        <end position="54"/>
    </location>
</feature>
<proteinExistence type="predicted"/>
<comment type="caution">
    <text evidence="2">The sequence shown here is derived from an EMBL/GenBank/DDBJ whole genome shotgun (WGS) entry which is preliminary data.</text>
</comment>
<sequence>MSWTPSINHRPPSSGDKTNTSQPNVQPRIKPGATKHPDSSATNTTRLQNKNSGSRVVADGPLKRLIQRRLLSPFSFLPIEDIGFPPCHLPVNLTLSRNNQQNHLRSSRRSCSPSKPNNDKLQKKKKAGAAFWKTHPVAKSEMRSAKYQQELFITVTYFHQAIDQNSTFCLIKLIPPRQFALRAAGDQVNRQLSEQVTNGSGSTGVDKQDQTSDPGAPPISVIDRSPDNAVNGQLSSQTLSLCVLMGRQKAEELHIDQPILTQSIDK</sequence>
<organism evidence="2 3">
    <name type="scientific">Scophthalmus maximus</name>
    <name type="common">Turbot</name>
    <name type="synonym">Psetta maxima</name>
    <dbReference type="NCBI Taxonomy" id="52904"/>
    <lineage>
        <taxon>Eukaryota</taxon>
        <taxon>Metazoa</taxon>
        <taxon>Chordata</taxon>
        <taxon>Craniata</taxon>
        <taxon>Vertebrata</taxon>
        <taxon>Euteleostomi</taxon>
        <taxon>Actinopterygii</taxon>
        <taxon>Neopterygii</taxon>
        <taxon>Teleostei</taxon>
        <taxon>Neoteleostei</taxon>
        <taxon>Acanthomorphata</taxon>
        <taxon>Carangaria</taxon>
        <taxon>Pleuronectiformes</taxon>
        <taxon>Pleuronectoidei</taxon>
        <taxon>Scophthalmidae</taxon>
        <taxon>Scophthalmus</taxon>
    </lineage>
</organism>
<evidence type="ECO:0000256" key="1">
    <source>
        <dbReference type="SAM" id="MobiDB-lite"/>
    </source>
</evidence>
<protein>
    <submittedName>
        <fullName evidence="2">Uncharacterized protein</fullName>
    </submittedName>
</protein>
<feature type="region of interest" description="Disordered" evidence="1">
    <location>
        <begin position="1"/>
        <end position="55"/>
    </location>
</feature>
<feature type="region of interest" description="Disordered" evidence="1">
    <location>
        <begin position="194"/>
        <end position="229"/>
    </location>
</feature>
<gene>
    <name evidence="2" type="ORF">F2P81_016344</name>
</gene>
<dbReference type="EMBL" id="VEVO01000014">
    <property type="protein sequence ID" value="KAF0031789.1"/>
    <property type="molecule type" value="Genomic_DNA"/>
</dbReference>
<name>A0A6A4SH02_SCOMX</name>
<feature type="region of interest" description="Disordered" evidence="1">
    <location>
        <begin position="99"/>
        <end position="128"/>
    </location>
</feature>
<evidence type="ECO:0000313" key="3">
    <source>
        <dbReference type="Proteomes" id="UP000438429"/>
    </source>
</evidence>
<reference evidence="2 3" key="1">
    <citation type="submission" date="2019-06" db="EMBL/GenBank/DDBJ databases">
        <title>Draft genomes of female and male turbot (Scophthalmus maximus).</title>
        <authorList>
            <person name="Xu H."/>
            <person name="Xu X.-W."/>
            <person name="Shao C."/>
            <person name="Chen S."/>
        </authorList>
    </citation>
    <scope>NUCLEOTIDE SEQUENCE [LARGE SCALE GENOMIC DNA]</scope>
    <source>
        <strain evidence="2">Ysfricsl-2016a</strain>
        <tissue evidence="2">Blood</tissue>
    </source>
</reference>
<evidence type="ECO:0000313" key="2">
    <source>
        <dbReference type="EMBL" id="KAF0031789.1"/>
    </source>
</evidence>
<feature type="compositionally biased region" description="Polar residues" evidence="1">
    <location>
        <begin position="15"/>
        <end position="25"/>
    </location>
</feature>
<dbReference type="AlphaFoldDB" id="A0A6A4SH02"/>